<reference evidence="4" key="1">
    <citation type="submission" date="2018-12" db="EMBL/GenBank/DDBJ databases">
        <authorList>
            <person name="Syme R.A."/>
            <person name="Farfan-Caceres L."/>
            <person name="Lichtenzveig J."/>
        </authorList>
    </citation>
    <scope>NUCLEOTIDE SEQUENCE</scope>
    <source>
        <strain evidence="4">Al4</strain>
    </source>
</reference>
<dbReference type="InterPro" id="IPR040183">
    <property type="entry name" value="THUMPD1-like"/>
</dbReference>
<dbReference type="PANTHER" id="PTHR13452">
    <property type="entry name" value="THUMP DOMAIN CONTAINING PROTEIN 1-RELATED"/>
    <property type="match status" value="1"/>
</dbReference>
<feature type="compositionally biased region" description="Basic and acidic residues" evidence="2">
    <location>
        <begin position="9"/>
        <end position="38"/>
    </location>
</feature>
<evidence type="ECO:0000313" key="4">
    <source>
        <dbReference type="EMBL" id="KAF9700992.1"/>
    </source>
</evidence>
<feature type="region of interest" description="Disordered" evidence="2">
    <location>
        <begin position="1"/>
        <end position="41"/>
    </location>
</feature>
<evidence type="ECO:0000256" key="1">
    <source>
        <dbReference type="PROSITE-ProRule" id="PRU00529"/>
    </source>
</evidence>
<name>A0A8H7JDR6_9PLEO</name>
<reference evidence="4" key="2">
    <citation type="submission" date="2020-09" db="EMBL/GenBank/DDBJ databases">
        <title>Reference genome assembly for Australian Ascochyta lentis isolate Al4.</title>
        <authorList>
            <person name="Lee R.C."/>
            <person name="Farfan-Caceres L.M."/>
            <person name="Debler J.W."/>
            <person name="Williams A.H."/>
            <person name="Henares B.M."/>
        </authorList>
    </citation>
    <scope>NUCLEOTIDE SEQUENCE</scope>
    <source>
        <strain evidence="4">Al4</strain>
    </source>
</reference>
<dbReference type="Proteomes" id="UP000651452">
    <property type="component" value="Unassembled WGS sequence"/>
</dbReference>
<dbReference type="PROSITE" id="PS51165">
    <property type="entry name" value="THUMP"/>
    <property type="match status" value="1"/>
</dbReference>
<dbReference type="Pfam" id="PF02926">
    <property type="entry name" value="THUMP"/>
    <property type="match status" value="1"/>
</dbReference>
<keyword evidence="5" id="KW-1185">Reference proteome</keyword>
<proteinExistence type="predicted"/>
<accession>A0A8H7JDR6</accession>
<sequence length="303" mass="33268">MTDAAPTKRKAEADARGDGESKRSKGKKRWEMPRRGNAEARQINPGDVGIWATCAMKKEAPTVADLRDLFQLYATKLYGEQAVNGVIEDDGSDVGGDIEAEINKELADIRKPAVKPLFTSVKLDTQCLVFFKTRAPVDPVSFVHRICQDTADGVQHKNCRFVKRLTPITGIEKANQKGLELVAEQVLAPHFHGESNAGKKFAIRPTIRNNKDFKRDDVIKTVAAAVGPGHKVDLHGYDLLIFVEIYKNVIGMSVVGPDFDKLKRYNIEELRQGLSASTTEAPAPAAPTENASELVSFDQGVLD</sequence>
<dbReference type="SMART" id="SM00981">
    <property type="entry name" value="THUMP"/>
    <property type="match status" value="1"/>
</dbReference>
<gene>
    <name evidence="4" type="ORF">EKO04_000816</name>
</gene>
<comment type="caution">
    <text evidence="4">The sequence shown here is derived from an EMBL/GenBank/DDBJ whole genome shotgun (WGS) entry which is preliminary data.</text>
</comment>
<dbReference type="GO" id="GO:0006400">
    <property type="term" value="P:tRNA modification"/>
    <property type="evidence" value="ECO:0007669"/>
    <property type="project" value="InterPro"/>
</dbReference>
<evidence type="ECO:0000256" key="2">
    <source>
        <dbReference type="SAM" id="MobiDB-lite"/>
    </source>
</evidence>
<dbReference type="Gene3D" id="3.30.2300.10">
    <property type="entry name" value="THUMP superfamily"/>
    <property type="match status" value="1"/>
</dbReference>
<dbReference type="PANTHER" id="PTHR13452:SF10">
    <property type="entry name" value="THUMP DOMAIN-CONTAINING PROTEIN 1"/>
    <property type="match status" value="1"/>
</dbReference>
<dbReference type="EMBL" id="RZGK01000002">
    <property type="protein sequence ID" value="KAF9700992.1"/>
    <property type="molecule type" value="Genomic_DNA"/>
</dbReference>
<evidence type="ECO:0000313" key="5">
    <source>
        <dbReference type="Proteomes" id="UP000651452"/>
    </source>
</evidence>
<dbReference type="SUPFAM" id="SSF143437">
    <property type="entry name" value="THUMP domain-like"/>
    <property type="match status" value="1"/>
</dbReference>
<dbReference type="GO" id="GO:0003723">
    <property type="term" value="F:RNA binding"/>
    <property type="evidence" value="ECO:0007669"/>
    <property type="project" value="UniProtKB-UniRule"/>
</dbReference>
<dbReference type="InterPro" id="IPR004114">
    <property type="entry name" value="THUMP_dom"/>
</dbReference>
<dbReference type="FunFam" id="3.30.2300.10:FF:000001">
    <property type="entry name" value="THUMP domain-containing protein 1"/>
    <property type="match status" value="1"/>
</dbReference>
<dbReference type="OrthoDB" id="367221at2759"/>
<protein>
    <recommendedName>
        <fullName evidence="3">THUMP domain-containing protein</fullName>
    </recommendedName>
</protein>
<dbReference type="CDD" id="cd11717">
    <property type="entry name" value="THUMP_THUMPD1_like"/>
    <property type="match status" value="1"/>
</dbReference>
<evidence type="ECO:0000259" key="3">
    <source>
        <dbReference type="PROSITE" id="PS51165"/>
    </source>
</evidence>
<feature type="domain" description="THUMP" evidence="3">
    <location>
        <begin position="150"/>
        <end position="256"/>
    </location>
</feature>
<organism evidence="4 5">
    <name type="scientific">Ascochyta lentis</name>
    <dbReference type="NCBI Taxonomy" id="205686"/>
    <lineage>
        <taxon>Eukaryota</taxon>
        <taxon>Fungi</taxon>
        <taxon>Dikarya</taxon>
        <taxon>Ascomycota</taxon>
        <taxon>Pezizomycotina</taxon>
        <taxon>Dothideomycetes</taxon>
        <taxon>Pleosporomycetidae</taxon>
        <taxon>Pleosporales</taxon>
        <taxon>Pleosporineae</taxon>
        <taxon>Didymellaceae</taxon>
        <taxon>Ascochyta</taxon>
    </lineage>
</organism>
<keyword evidence="1" id="KW-0694">RNA-binding</keyword>
<dbReference type="AlphaFoldDB" id="A0A8H7JDR6"/>